<evidence type="ECO:0000313" key="5">
    <source>
        <dbReference type="EMBL" id="AMD91127.1"/>
    </source>
</evidence>
<evidence type="ECO:0000256" key="2">
    <source>
        <dbReference type="ARBA" id="ARBA00023315"/>
    </source>
</evidence>
<feature type="domain" description="Beta-ketoacyl-[acyl-carrier-protein] synthase III N-terminal" evidence="4">
    <location>
        <begin position="116"/>
        <end position="193"/>
    </location>
</feature>
<name>A0A0X8JLV5_9BACT</name>
<evidence type="ECO:0000313" key="6">
    <source>
        <dbReference type="Proteomes" id="UP000069241"/>
    </source>
</evidence>
<evidence type="ECO:0000259" key="3">
    <source>
        <dbReference type="Pfam" id="PF08541"/>
    </source>
</evidence>
<keyword evidence="1" id="KW-0808">Transferase</keyword>
<dbReference type="PANTHER" id="PTHR34069:SF2">
    <property type="entry name" value="BETA-KETOACYL-[ACYL-CARRIER-PROTEIN] SYNTHASE III"/>
    <property type="match status" value="1"/>
</dbReference>
<dbReference type="InterPro" id="IPR013747">
    <property type="entry name" value="ACP_syn_III_C"/>
</dbReference>
<dbReference type="InterPro" id="IPR013751">
    <property type="entry name" value="ACP_syn_III_N"/>
</dbReference>
<keyword evidence="2" id="KW-0012">Acyltransferase</keyword>
<evidence type="ECO:0000256" key="1">
    <source>
        <dbReference type="ARBA" id="ARBA00022679"/>
    </source>
</evidence>
<dbReference type="Pfam" id="PF08541">
    <property type="entry name" value="ACP_syn_III_C"/>
    <property type="match status" value="1"/>
</dbReference>
<gene>
    <name evidence="5" type="ORF">AXF13_13900</name>
</gene>
<dbReference type="SUPFAM" id="SSF53901">
    <property type="entry name" value="Thiolase-like"/>
    <property type="match status" value="1"/>
</dbReference>
<keyword evidence="6" id="KW-1185">Reference proteome</keyword>
<dbReference type="Pfam" id="PF08545">
    <property type="entry name" value="ACP_syn_III"/>
    <property type="match status" value="1"/>
</dbReference>
<dbReference type="Gene3D" id="3.40.47.10">
    <property type="match status" value="1"/>
</dbReference>
<dbReference type="GO" id="GO:0044550">
    <property type="term" value="P:secondary metabolite biosynthetic process"/>
    <property type="evidence" value="ECO:0007669"/>
    <property type="project" value="TreeGrafter"/>
</dbReference>
<dbReference type="EMBL" id="CP014229">
    <property type="protein sequence ID" value="AMD91127.1"/>
    <property type="molecule type" value="Genomic_DNA"/>
</dbReference>
<dbReference type="AlphaFoldDB" id="A0A0X8JLV5"/>
<dbReference type="InterPro" id="IPR016039">
    <property type="entry name" value="Thiolase-like"/>
</dbReference>
<dbReference type="GO" id="GO:0006633">
    <property type="term" value="P:fatty acid biosynthetic process"/>
    <property type="evidence" value="ECO:0007669"/>
    <property type="project" value="InterPro"/>
</dbReference>
<evidence type="ECO:0008006" key="7">
    <source>
        <dbReference type="Google" id="ProtNLM"/>
    </source>
</evidence>
<accession>A0A0X8JLV5</accession>
<dbReference type="CDD" id="cd00830">
    <property type="entry name" value="KAS_III"/>
    <property type="match status" value="1"/>
</dbReference>
<dbReference type="RefSeq" id="WP_062254136.1">
    <property type="nucleotide sequence ID" value="NZ_CP014229.1"/>
</dbReference>
<dbReference type="Proteomes" id="UP000069241">
    <property type="component" value="Chromosome"/>
</dbReference>
<dbReference type="GO" id="GO:0004315">
    <property type="term" value="F:3-oxoacyl-[acyl-carrier-protein] synthase activity"/>
    <property type="evidence" value="ECO:0007669"/>
    <property type="project" value="InterPro"/>
</dbReference>
<evidence type="ECO:0000259" key="4">
    <source>
        <dbReference type="Pfam" id="PF08545"/>
    </source>
</evidence>
<organism evidence="5 6">
    <name type="scientific">Desulfovibrio fairfieldensis</name>
    <dbReference type="NCBI Taxonomy" id="44742"/>
    <lineage>
        <taxon>Bacteria</taxon>
        <taxon>Pseudomonadati</taxon>
        <taxon>Thermodesulfobacteriota</taxon>
        <taxon>Desulfovibrionia</taxon>
        <taxon>Desulfovibrionales</taxon>
        <taxon>Desulfovibrionaceae</taxon>
        <taxon>Desulfovibrio</taxon>
    </lineage>
</organism>
<proteinExistence type="predicted"/>
<reference evidence="6" key="1">
    <citation type="submission" date="2016-02" db="EMBL/GenBank/DDBJ databases">
        <authorList>
            <person name="Holder M.E."/>
            <person name="Ajami N.J."/>
            <person name="Petrosino J.F."/>
        </authorList>
    </citation>
    <scope>NUCLEOTIDE SEQUENCE [LARGE SCALE GENOMIC DNA]</scope>
    <source>
        <strain evidence="6">CCUG 45958</strain>
    </source>
</reference>
<dbReference type="KEGG" id="dfi:AXF13_13900"/>
<dbReference type="PANTHER" id="PTHR34069">
    <property type="entry name" value="3-OXOACYL-[ACYL-CARRIER-PROTEIN] SYNTHASE 3"/>
    <property type="match status" value="1"/>
</dbReference>
<sequence length="387" mass="42463">MAYSTFSHVRVDGISAVVPAEERRIEEDLVFMGRNVKKAHRMTKIAGIDRRRVAAKGVTPSDLCYQAAECLLNDIRLEKSSIDALIFVTQHPDYILPASACILQDRLGLSKHCAAFDVNQGCAGYVYGLWLASSLVESRAATHVLLLAGDGLSRLYDKKNLVTAPIFGDCGTATVLTYSQRETRSFFVLGTDGGGAETLIVPAGGARIPLPLDQEAYAPLCETLVDEQGTPWRLNWTYMDGGAIFDFAMDIVPEHISKALQYAQKNEYDIDFLVLHQANKQIISAIAKQLNFPLEKVPMESFSKYGNTAVASIPTAICSELASKINNSTARLVLSGFGVGLSWATAVLELDHACCDNVREYVTPDKVHTPEELVSYWQKKISGDRHI</sequence>
<feature type="domain" description="Beta-ketoacyl-[acyl-carrier-protein] synthase III C-terminal" evidence="3">
    <location>
        <begin position="261"/>
        <end position="349"/>
    </location>
</feature>
<dbReference type="STRING" id="44742.AXF13_13900"/>
<protein>
    <recommendedName>
        <fullName evidence="7">3-oxoacyl-ACP synthase</fullName>
    </recommendedName>
</protein>